<organism evidence="4 5">
    <name type="scientific">Actinidia rufa</name>
    <dbReference type="NCBI Taxonomy" id="165716"/>
    <lineage>
        <taxon>Eukaryota</taxon>
        <taxon>Viridiplantae</taxon>
        <taxon>Streptophyta</taxon>
        <taxon>Embryophyta</taxon>
        <taxon>Tracheophyta</taxon>
        <taxon>Spermatophyta</taxon>
        <taxon>Magnoliopsida</taxon>
        <taxon>eudicotyledons</taxon>
        <taxon>Gunneridae</taxon>
        <taxon>Pentapetalae</taxon>
        <taxon>asterids</taxon>
        <taxon>Ericales</taxon>
        <taxon>Actinidiaceae</taxon>
        <taxon>Actinidia</taxon>
    </lineage>
</organism>
<keyword evidence="5" id="KW-1185">Reference proteome</keyword>
<feature type="compositionally biased region" description="Basic and acidic residues" evidence="2">
    <location>
        <begin position="24"/>
        <end position="37"/>
    </location>
</feature>
<protein>
    <recommendedName>
        <fullName evidence="3">CCHC-type domain-containing protein</fullName>
    </recommendedName>
</protein>
<dbReference type="Gene3D" id="4.10.60.10">
    <property type="entry name" value="Zinc finger, CCHC-type"/>
    <property type="match status" value="1"/>
</dbReference>
<feature type="compositionally biased region" description="Polar residues" evidence="2">
    <location>
        <begin position="107"/>
        <end position="133"/>
    </location>
</feature>
<proteinExistence type="predicted"/>
<feature type="region of interest" description="Disordered" evidence="2">
    <location>
        <begin position="1"/>
        <end position="45"/>
    </location>
</feature>
<keyword evidence="1" id="KW-0862">Zinc</keyword>
<dbReference type="GO" id="GO:0008270">
    <property type="term" value="F:zinc ion binding"/>
    <property type="evidence" value="ECO:0007669"/>
    <property type="project" value="UniProtKB-KW"/>
</dbReference>
<dbReference type="OrthoDB" id="10050052at2759"/>
<dbReference type="PROSITE" id="PS50158">
    <property type="entry name" value="ZF_CCHC"/>
    <property type="match status" value="1"/>
</dbReference>
<dbReference type="EMBL" id="BJWL01000024">
    <property type="protein sequence ID" value="GFZ14488.1"/>
    <property type="molecule type" value="Genomic_DNA"/>
</dbReference>
<feature type="region of interest" description="Disordered" evidence="2">
    <location>
        <begin position="94"/>
        <end position="133"/>
    </location>
</feature>
<evidence type="ECO:0000259" key="3">
    <source>
        <dbReference type="PROSITE" id="PS50158"/>
    </source>
</evidence>
<comment type="caution">
    <text evidence="4">The sequence shown here is derived from an EMBL/GenBank/DDBJ whole genome shotgun (WGS) entry which is preliminary data.</text>
</comment>
<dbReference type="AlphaFoldDB" id="A0A7J0GUM6"/>
<dbReference type="GO" id="GO:0003676">
    <property type="term" value="F:nucleic acid binding"/>
    <property type="evidence" value="ECO:0007669"/>
    <property type="project" value="InterPro"/>
</dbReference>
<dbReference type="Pfam" id="PF00098">
    <property type="entry name" value="zf-CCHC"/>
    <property type="match status" value="1"/>
</dbReference>
<dbReference type="InterPro" id="IPR036875">
    <property type="entry name" value="Znf_CCHC_sf"/>
</dbReference>
<evidence type="ECO:0000256" key="1">
    <source>
        <dbReference type="PROSITE-ProRule" id="PRU00047"/>
    </source>
</evidence>
<sequence length="133" mass="14162">MSPPQVRGHARSFTGARGACATHGAREKRDEGDDNNHQESVMGGEANAFGGNVWVVGGAPPTAQEQLQVKRPPTCFQCGQVGHIARQCTQKRNTQGALGPQDFGLKSQRTQGRAYAMTSTTGPSRTAGQQKQQ</sequence>
<name>A0A7J0GUM6_9ERIC</name>
<keyword evidence="1" id="KW-0863">Zinc-finger</keyword>
<keyword evidence="1" id="KW-0479">Metal-binding</keyword>
<evidence type="ECO:0000256" key="2">
    <source>
        <dbReference type="SAM" id="MobiDB-lite"/>
    </source>
</evidence>
<dbReference type="SMART" id="SM00343">
    <property type="entry name" value="ZnF_C2HC"/>
    <property type="match status" value="1"/>
</dbReference>
<dbReference type="InterPro" id="IPR001878">
    <property type="entry name" value="Znf_CCHC"/>
</dbReference>
<evidence type="ECO:0000313" key="5">
    <source>
        <dbReference type="Proteomes" id="UP000585474"/>
    </source>
</evidence>
<feature type="domain" description="CCHC-type" evidence="3">
    <location>
        <begin position="75"/>
        <end position="90"/>
    </location>
</feature>
<reference evidence="4 5" key="1">
    <citation type="submission" date="2019-07" db="EMBL/GenBank/DDBJ databases">
        <title>De Novo Assembly of kiwifruit Actinidia rufa.</title>
        <authorList>
            <person name="Sugita-Konishi S."/>
            <person name="Sato K."/>
            <person name="Mori E."/>
            <person name="Abe Y."/>
            <person name="Kisaki G."/>
            <person name="Hamano K."/>
            <person name="Suezawa K."/>
            <person name="Otani M."/>
            <person name="Fukuda T."/>
            <person name="Manabe T."/>
            <person name="Gomi K."/>
            <person name="Tabuchi M."/>
            <person name="Akimitsu K."/>
            <person name="Kataoka I."/>
        </authorList>
    </citation>
    <scope>NUCLEOTIDE SEQUENCE [LARGE SCALE GENOMIC DNA]</scope>
    <source>
        <strain evidence="5">cv. Fuchu</strain>
    </source>
</reference>
<accession>A0A7J0GUM6</accession>
<gene>
    <name evidence="4" type="ORF">Acr_24g0006780</name>
</gene>
<dbReference type="Proteomes" id="UP000585474">
    <property type="component" value="Unassembled WGS sequence"/>
</dbReference>
<evidence type="ECO:0000313" key="4">
    <source>
        <dbReference type="EMBL" id="GFZ14488.1"/>
    </source>
</evidence>
<dbReference type="SUPFAM" id="SSF57756">
    <property type="entry name" value="Retrovirus zinc finger-like domains"/>
    <property type="match status" value="1"/>
</dbReference>